<dbReference type="GO" id="GO:0003677">
    <property type="term" value="F:DNA binding"/>
    <property type="evidence" value="ECO:0007669"/>
    <property type="project" value="InterPro"/>
</dbReference>
<dbReference type="Pfam" id="PF02811">
    <property type="entry name" value="PHP"/>
    <property type="match status" value="1"/>
</dbReference>
<dbReference type="InterPro" id="IPR022311">
    <property type="entry name" value="PolX-like"/>
</dbReference>
<dbReference type="GO" id="GO:0008270">
    <property type="term" value="F:zinc ion binding"/>
    <property type="evidence" value="ECO:0007669"/>
    <property type="project" value="TreeGrafter"/>
</dbReference>
<dbReference type="Gene3D" id="3.20.20.140">
    <property type="entry name" value="Metal-dependent hydrolases"/>
    <property type="match status" value="1"/>
</dbReference>
<dbReference type="InterPro" id="IPR047967">
    <property type="entry name" value="PolX_PHP"/>
</dbReference>
<feature type="domain" description="Polymerase/histidinol phosphatase N-terminal" evidence="8">
    <location>
        <begin position="338"/>
        <end position="417"/>
    </location>
</feature>
<evidence type="ECO:0000256" key="5">
    <source>
        <dbReference type="ARBA" id="ARBA00022932"/>
    </source>
</evidence>
<feature type="domain" description="DNA-directed DNA polymerase X" evidence="9">
    <location>
        <begin position="1"/>
        <end position="314"/>
    </location>
</feature>
<dbReference type="SUPFAM" id="SSF47781">
    <property type="entry name" value="RuvA domain 2-like"/>
    <property type="match status" value="1"/>
</dbReference>
<dbReference type="InterPro" id="IPR027421">
    <property type="entry name" value="DNA_pol_lamdba_lyase_dom_sf"/>
</dbReference>
<comment type="catalytic activity">
    <reaction evidence="7">
        <text>DNA(n) + a 2'-deoxyribonucleoside 5'-triphosphate = DNA(n+1) + diphosphate</text>
        <dbReference type="Rhea" id="RHEA:22508"/>
        <dbReference type="Rhea" id="RHEA-COMP:17339"/>
        <dbReference type="Rhea" id="RHEA-COMP:17340"/>
        <dbReference type="ChEBI" id="CHEBI:33019"/>
        <dbReference type="ChEBI" id="CHEBI:61560"/>
        <dbReference type="ChEBI" id="CHEBI:173112"/>
        <dbReference type="EC" id="2.7.7.7"/>
    </reaction>
</comment>
<name>A0A498QYQ2_9FIRM</name>
<evidence type="ECO:0000256" key="2">
    <source>
        <dbReference type="ARBA" id="ARBA00022679"/>
    </source>
</evidence>
<dbReference type="GO" id="GO:0042578">
    <property type="term" value="F:phosphoric ester hydrolase activity"/>
    <property type="evidence" value="ECO:0007669"/>
    <property type="project" value="TreeGrafter"/>
</dbReference>
<dbReference type="NCBIfam" id="NF006375">
    <property type="entry name" value="PRK08609.1"/>
    <property type="match status" value="1"/>
</dbReference>
<dbReference type="AlphaFoldDB" id="A0A498QYQ2"/>
<dbReference type="InterPro" id="IPR050243">
    <property type="entry name" value="PHP_phosphatase"/>
</dbReference>
<dbReference type="FunFam" id="3.20.20.140:FF:000047">
    <property type="entry name" value="PHP domain-containing protein"/>
    <property type="match status" value="1"/>
</dbReference>
<dbReference type="InterPro" id="IPR004013">
    <property type="entry name" value="PHP_dom"/>
</dbReference>
<dbReference type="EMBL" id="UPPP01000054">
    <property type="protein sequence ID" value="VBB05316.1"/>
    <property type="molecule type" value="Genomic_DNA"/>
</dbReference>
<evidence type="ECO:0000259" key="8">
    <source>
        <dbReference type="SMART" id="SM00481"/>
    </source>
</evidence>
<keyword evidence="3" id="KW-0548">Nucleotidyltransferase</keyword>
<dbReference type="CDD" id="cd07436">
    <property type="entry name" value="PHP_PolX"/>
    <property type="match status" value="1"/>
</dbReference>
<dbReference type="Gene3D" id="1.10.150.110">
    <property type="entry name" value="DNA polymerase beta, N-terminal domain-like"/>
    <property type="match status" value="1"/>
</dbReference>
<dbReference type="SUPFAM" id="SSF47802">
    <property type="entry name" value="DNA polymerase beta, N-terminal domain-like"/>
    <property type="match status" value="1"/>
</dbReference>
<keyword evidence="2" id="KW-0808">Transferase</keyword>
<dbReference type="PANTHER" id="PTHR36928">
    <property type="entry name" value="PHOSPHATASE YCDX-RELATED"/>
    <property type="match status" value="1"/>
</dbReference>
<dbReference type="PIRSF" id="PIRSF005047">
    <property type="entry name" value="UCP005047_YshC"/>
    <property type="match status" value="1"/>
</dbReference>
<evidence type="ECO:0000256" key="4">
    <source>
        <dbReference type="ARBA" id="ARBA00022763"/>
    </source>
</evidence>
<dbReference type="InterPro" id="IPR010994">
    <property type="entry name" value="RuvA_2-like"/>
</dbReference>
<dbReference type="GO" id="GO:0005829">
    <property type="term" value="C:cytosol"/>
    <property type="evidence" value="ECO:0007669"/>
    <property type="project" value="TreeGrafter"/>
</dbReference>
<accession>A0A498QYQ2</accession>
<dbReference type="CDD" id="cd00141">
    <property type="entry name" value="NT_POLXc"/>
    <property type="match status" value="1"/>
</dbReference>
<evidence type="ECO:0000256" key="3">
    <source>
        <dbReference type="ARBA" id="ARBA00022695"/>
    </source>
</evidence>
<dbReference type="Pfam" id="PF14716">
    <property type="entry name" value="HHH_8"/>
    <property type="match status" value="1"/>
</dbReference>
<evidence type="ECO:0000313" key="10">
    <source>
        <dbReference type="EMBL" id="VBB05316.1"/>
    </source>
</evidence>
<dbReference type="EC" id="2.7.7.7" evidence="1"/>
<dbReference type="SUPFAM" id="SSF81301">
    <property type="entry name" value="Nucleotidyltransferase"/>
    <property type="match status" value="1"/>
</dbReference>
<reference evidence="10 11" key="1">
    <citation type="submission" date="2018-06" db="EMBL/GenBank/DDBJ databases">
        <authorList>
            <person name="Strepis N."/>
        </authorList>
    </citation>
    <scope>NUCLEOTIDE SEQUENCE [LARGE SCALE GENOMIC DNA]</scope>
    <source>
        <strain evidence="10">LUCI</strain>
    </source>
</reference>
<evidence type="ECO:0000256" key="6">
    <source>
        <dbReference type="ARBA" id="ARBA00023204"/>
    </source>
</evidence>
<keyword evidence="5" id="KW-0239">DNA-directed DNA polymerase</keyword>
<dbReference type="InterPro" id="IPR002008">
    <property type="entry name" value="DNA_pol_X_beta-like"/>
</dbReference>
<evidence type="ECO:0000313" key="11">
    <source>
        <dbReference type="Proteomes" id="UP000277811"/>
    </source>
</evidence>
<dbReference type="InterPro" id="IPR002054">
    <property type="entry name" value="DNA-dir_DNA_pol_X"/>
</dbReference>
<keyword evidence="11" id="KW-1185">Reference proteome</keyword>
<dbReference type="SMART" id="SM00481">
    <property type="entry name" value="POLIIIAc"/>
    <property type="match status" value="1"/>
</dbReference>
<dbReference type="Proteomes" id="UP000277811">
    <property type="component" value="Unassembled WGS sequence"/>
</dbReference>
<dbReference type="PANTHER" id="PTHR36928:SF1">
    <property type="entry name" value="PHOSPHATASE YCDX-RELATED"/>
    <property type="match status" value="1"/>
</dbReference>
<dbReference type="PRINTS" id="PR00870">
    <property type="entry name" value="DNAPOLXBETA"/>
</dbReference>
<dbReference type="GO" id="GO:0006281">
    <property type="term" value="P:DNA repair"/>
    <property type="evidence" value="ECO:0007669"/>
    <property type="project" value="UniProtKB-KW"/>
</dbReference>
<dbReference type="Gene3D" id="1.10.150.20">
    <property type="entry name" value="5' to 3' exonuclease, C-terminal subdomain"/>
    <property type="match status" value="1"/>
</dbReference>
<dbReference type="SUPFAM" id="SSF89550">
    <property type="entry name" value="PHP domain-like"/>
    <property type="match status" value="1"/>
</dbReference>
<sequence>MADKQELAHLLAEMAAMLELKGENVFKIRAYQTAARTLERMDGEWESLERGGNPSEVKGIGKTLGQHIREYLATGTVSYYQELKESLPPVLFELTRIPGLGPKKAMLLHTQLGIQSIGELEYACRENRLVELPGFGSKTQEKILQGIEYVKQFQGQFLLGDVWPLAEQIVRYLRSRPEIDRAEVAGSVRRRKETVKDLDIVVTGEEPEKVMDLVTAMPGVQQVSGRGPTKMSLSLANGLNMDVRVVEPAAYAPALHHFTGSKEHHMELRSLARQKGYKINEYSVEGCQGNLLISREEDLYAGLGLAYIPPELREGLGEIRAAAQGKLPVLVTEEDIKGTFHVHTTYSDGGASLVAMAEQARMMGFSYLGITDHSQTAVYARGLKLSALQEQWREINRLNEQQPGFVLLKGIESDILPDGSLDYPDGVLAEFDFVIASVHSHFRQSEAEMTRRLVKAMQNPYVSMLGHPTGRILLGRDGYAVDMSQIVQAAANTGTCIEINASPYRLDLDWRWCIKAKEKGVRLAINPDAHSREELANIRYGIAVARKGWLTAQDVINTLPVEQVCRVLQSKRN</sequence>
<dbReference type="InterPro" id="IPR029398">
    <property type="entry name" value="PolB_thumb"/>
</dbReference>
<dbReference type="InterPro" id="IPR037160">
    <property type="entry name" value="DNA_Pol_thumb_sf"/>
</dbReference>
<dbReference type="SMART" id="SM00483">
    <property type="entry name" value="POLXc"/>
    <property type="match status" value="1"/>
</dbReference>
<evidence type="ECO:0000259" key="9">
    <source>
        <dbReference type="SMART" id="SM00483"/>
    </source>
</evidence>
<dbReference type="Gene3D" id="3.30.210.10">
    <property type="entry name" value="DNA polymerase, thumb domain"/>
    <property type="match status" value="1"/>
</dbReference>
<dbReference type="InterPro" id="IPR016195">
    <property type="entry name" value="Pol/histidinol_Pase-like"/>
</dbReference>
<keyword evidence="4" id="KW-0227">DNA damage</keyword>
<protein>
    <recommendedName>
        <fullName evidence="1">DNA-directed DNA polymerase</fullName>
        <ecNumber evidence="1">2.7.7.7</ecNumber>
    </recommendedName>
</protein>
<dbReference type="GO" id="GO:0003887">
    <property type="term" value="F:DNA-directed DNA polymerase activity"/>
    <property type="evidence" value="ECO:0007669"/>
    <property type="project" value="UniProtKB-KW"/>
</dbReference>
<organism evidence="10 11">
    <name type="scientific">Lucifera butyrica</name>
    <dbReference type="NCBI Taxonomy" id="1351585"/>
    <lineage>
        <taxon>Bacteria</taxon>
        <taxon>Bacillati</taxon>
        <taxon>Bacillota</taxon>
        <taxon>Negativicutes</taxon>
        <taxon>Veillonellales</taxon>
        <taxon>Veillonellaceae</taxon>
        <taxon>Lucifera</taxon>
    </lineage>
</organism>
<evidence type="ECO:0000256" key="1">
    <source>
        <dbReference type="ARBA" id="ARBA00012417"/>
    </source>
</evidence>
<gene>
    <name evidence="10" type="ORF">LUCI_0523</name>
</gene>
<keyword evidence="6" id="KW-0234">DNA repair</keyword>
<proteinExistence type="predicted"/>
<dbReference type="Gene3D" id="3.30.460.10">
    <property type="entry name" value="Beta Polymerase, domain 2"/>
    <property type="match status" value="1"/>
</dbReference>
<dbReference type="InterPro" id="IPR010996">
    <property type="entry name" value="HHH_MUS81"/>
</dbReference>
<dbReference type="InterPro" id="IPR003141">
    <property type="entry name" value="Pol/His_phosphatase_N"/>
</dbReference>
<dbReference type="InterPro" id="IPR043519">
    <property type="entry name" value="NT_sf"/>
</dbReference>
<dbReference type="Pfam" id="PF14520">
    <property type="entry name" value="HHH_5"/>
    <property type="match status" value="1"/>
</dbReference>
<evidence type="ECO:0000256" key="7">
    <source>
        <dbReference type="ARBA" id="ARBA00049244"/>
    </source>
</evidence>
<dbReference type="Pfam" id="PF14791">
    <property type="entry name" value="DNA_pol_B_thumb"/>
    <property type="match status" value="1"/>
</dbReference>